<reference evidence="8 9" key="1">
    <citation type="submission" date="2008-04" db="EMBL/GenBank/DDBJ databases">
        <title>Genome diversity and DNA divergence of Rhizobium etli.</title>
        <authorList>
            <person name="Gonzalez V."/>
            <person name="Acosta J.L."/>
            <person name="Santamaria R.I."/>
            <person name="Bustos P."/>
            <person name="Hernandez-Gonzalez I.L."/>
            <person name="Fernandez J.L."/>
            <person name="Diaz R."/>
            <person name="Flores M."/>
            <person name="Mora J."/>
            <person name="Palacios R."/>
            <person name="Davila G."/>
        </authorList>
    </citation>
    <scope>NUCLEOTIDE SEQUENCE [LARGE SCALE GENOMIC DNA]</scope>
    <source>
        <strain evidence="8 9">CIAT 652</strain>
    </source>
</reference>
<dbReference type="AlphaFoldDB" id="B3PWQ1"/>
<feature type="transmembrane region" description="Helical" evidence="6">
    <location>
        <begin position="194"/>
        <end position="216"/>
    </location>
</feature>
<accession>B3PWQ1</accession>
<dbReference type="KEGG" id="rec:RHECIAT_CH0000123"/>
<evidence type="ECO:0000256" key="3">
    <source>
        <dbReference type="ARBA" id="ARBA00022692"/>
    </source>
</evidence>
<comment type="subcellular location">
    <subcellularLocation>
        <location evidence="1">Membrane</location>
        <topology evidence="1">Multi-pass membrane protein</topology>
    </subcellularLocation>
</comment>
<feature type="transmembrane region" description="Helical" evidence="6">
    <location>
        <begin position="152"/>
        <end position="174"/>
    </location>
</feature>
<dbReference type="Gene3D" id="1.20.1510.10">
    <property type="entry name" value="Cation efflux protein transmembrane domain"/>
    <property type="match status" value="1"/>
</dbReference>
<dbReference type="PANTHER" id="PTHR43840">
    <property type="entry name" value="MITOCHONDRIAL METAL TRANSPORTER 1-RELATED"/>
    <property type="match status" value="1"/>
</dbReference>
<feature type="transmembrane region" description="Helical" evidence="6">
    <location>
        <begin position="43"/>
        <end position="64"/>
    </location>
</feature>
<keyword evidence="2" id="KW-0813">Transport</keyword>
<dbReference type="InterPro" id="IPR058533">
    <property type="entry name" value="Cation_efflux_TM"/>
</dbReference>
<evidence type="ECO:0000313" key="8">
    <source>
        <dbReference type="EMBL" id="ACE89119.1"/>
    </source>
</evidence>
<name>B3PWQ1_RHIE6</name>
<evidence type="ECO:0000256" key="6">
    <source>
        <dbReference type="SAM" id="Phobius"/>
    </source>
</evidence>
<dbReference type="PANTHER" id="PTHR43840:SF15">
    <property type="entry name" value="MITOCHONDRIAL METAL TRANSPORTER 1-RELATED"/>
    <property type="match status" value="1"/>
</dbReference>
<dbReference type="HOGENOM" id="CLU_056154_0_0_5"/>
<dbReference type="GO" id="GO:0005886">
    <property type="term" value="C:plasma membrane"/>
    <property type="evidence" value="ECO:0007669"/>
    <property type="project" value="TreeGrafter"/>
</dbReference>
<dbReference type="Proteomes" id="UP000008817">
    <property type="component" value="Chromosome"/>
</dbReference>
<keyword evidence="4 6" id="KW-1133">Transmembrane helix</keyword>
<feature type="transmembrane region" description="Helical" evidence="6">
    <location>
        <begin position="228"/>
        <end position="247"/>
    </location>
</feature>
<dbReference type="EMBL" id="CP001074">
    <property type="protein sequence ID" value="ACE89119.1"/>
    <property type="molecule type" value="Genomic_DNA"/>
</dbReference>
<protein>
    <submittedName>
        <fullName evidence="8">Probable cation efflux protein</fullName>
    </submittedName>
</protein>
<evidence type="ECO:0000256" key="4">
    <source>
        <dbReference type="ARBA" id="ARBA00022989"/>
    </source>
</evidence>
<feature type="domain" description="Cation efflux protein transmembrane" evidence="7">
    <location>
        <begin position="47"/>
        <end position="254"/>
    </location>
</feature>
<evidence type="ECO:0000256" key="2">
    <source>
        <dbReference type="ARBA" id="ARBA00022448"/>
    </source>
</evidence>
<dbReference type="GO" id="GO:0015086">
    <property type="term" value="F:cadmium ion transmembrane transporter activity"/>
    <property type="evidence" value="ECO:0007669"/>
    <property type="project" value="TreeGrafter"/>
</dbReference>
<proteinExistence type="predicted"/>
<dbReference type="InterPro" id="IPR027469">
    <property type="entry name" value="Cation_efflux_TMD_sf"/>
</dbReference>
<feature type="transmembrane region" description="Helical" evidence="6">
    <location>
        <begin position="116"/>
        <end position="146"/>
    </location>
</feature>
<dbReference type="SUPFAM" id="SSF161111">
    <property type="entry name" value="Cation efflux protein transmembrane domain-like"/>
    <property type="match status" value="1"/>
</dbReference>
<dbReference type="GO" id="GO:0006882">
    <property type="term" value="P:intracellular zinc ion homeostasis"/>
    <property type="evidence" value="ECO:0007669"/>
    <property type="project" value="TreeGrafter"/>
</dbReference>
<dbReference type="GO" id="GO:0015341">
    <property type="term" value="F:zinc efflux antiporter activity"/>
    <property type="evidence" value="ECO:0007669"/>
    <property type="project" value="TreeGrafter"/>
</dbReference>
<evidence type="ECO:0000256" key="1">
    <source>
        <dbReference type="ARBA" id="ARBA00004141"/>
    </source>
</evidence>
<dbReference type="Pfam" id="PF01545">
    <property type="entry name" value="Cation_efflux"/>
    <property type="match status" value="1"/>
</dbReference>
<dbReference type="InterPro" id="IPR050291">
    <property type="entry name" value="CDF_Transporter"/>
</dbReference>
<gene>
    <name evidence="8" type="ordered locus">RHECIAT_CH0000123</name>
</gene>
<evidence type="ECO:0000259" key="7">
    <source>
        <dbReference type="Pfam" id="PF01545"/>
    </source>
</evidence>
<sequence>MDDRGRQEIKADPSFQISSHLRDQQKRVDRGCRRWAMILGEQGFLRISIATVVVATLGVVFGILSGSFSIAFDGVYSLADAAMTGLALWVSSLIIQSTQRDAQSGRIRNRFTMGFWHLEPIVLMLNGCLLMTVAVYALISAIISILNGGHELQFGMAIAYSAATLLVCAVMAFLGIRLNARIKSDFISLDVKAWIMSGGIALALLIAFLIGMAVQATPAAWVAGYMDPAVLALVCLVMIPLPIGTVWKALTEILLIAPVDLQEHVDRIASETVRRLGFLSHRAYVARVGRAMQIELYFIVPEGLPAKTVEEWDALRDEIGNAIGDESANRWLTIAFTADAEWAE</sequence>
<evidence type="ECO:0000256" key="5">
    <source>
        <dbReference type="ARBA" id="ARBA00023136"/>
    </source>
</evidence>
<feature type="transmembrane region" description="Helical" evidence="6">
    <location>
        <begin position="76"/>
        <end position="95"/>
    </location>
</feature>
<keyword evidence="3 6" id="KW-0812">Transmembrane</keyword>
<dbReference type="GO" id="GO:0015093">
    <property type="term" value="F:ferrous iron transmembrane transporter activity"/>
    <property type="evidence" value="ECO:0007669"/>
    <property type="project" value="TreeGrafter"/>
</dbReference>
<evidence type="ECO:0000313" key="9">
    <source>
        <dbReference type="Proteomes" id="UP000008817"/>
    </source>
</evidence>
<keyword evidence="5 6" id="KW-0472">Membrane</keyword>
<dbReference type="eggNOG" id="COG3965">
    <property type="taxonomic scope" value="Bacteria"/>
</dbReference>
<organism evidence="8 9">
    <name type="scientific">Rhizobium etli (strain CIAT 652)</name>
    <dbReference type="NCBI Taxonomy" id="491916"/>
    <lineage>
        <taxon>Bacteria</taxon>
        <taxon>Pseudomonadati</taxon>
        <taxon>Pseudomonadota</taxon>
        <taxon>Alphaproteobacteria</taxon>
        <taxon>Hyphomicrobiales</taxon>
        <taxon>Rhizobiaceae</taxon>
        <taxon>Rhizobium/Agrobacterium group</taxon>
        <taxon>Rhizobium</taxon>
    </lineage>
</organism>